<protein>
    <submittedName>
        <fullName evidence="1">Uncharacterized protein</fullName>
    </submittedName>
</protein>
<dbReference type="EMBL" id="JABANE010000004">
    <property type="protein sequence ID" value="NME66765.1"/>
    <property type="molecule type" value="Genomic_DNA"/>
</dbReference>
<organism evidence="1 2">
    <name type="scientific">Flammeovirga aprica JL-4</name>
    <dbReference type="NCBI Taxonomy" id="694437"/>
    <lineage>
        <taxon>Bacteria</taxon>
        <taxon>Pseudomonadati</taxon>
        <taxon>Bacteroidota</taxon>
        <taxon>Cytophagia</taxon>
        <taxon>Cytophagales</taxon>
        <taxon>Flammeovirgaceae</taxon>
        <taxon>Flammeovirga</taxon>
    </lineage>
</organism>
<dbReference type="AlphaFoldDB" id="A0A7X9RS26"/>
<dbReference type="RefSeq" id="WP_169654562.1">
    <property type="nucleotide sequence ID" value="NZ_JABANE010000004.1"/>
</dbReference>
<name>A0A7X9RS26_9BACT</name>
<reference evidence="1 2" key="1">
    <citation type="submission" date="2020-04" db="EMBL/GenBank/DDBJ databases">
        <title>Flammeovirga sp. SR4, a novel species isolated from seawater.</title>
        <authorList>
            <person name="Wang X."/>
        </authorList>
    </citation>
    <scope>NUCLEOTIDE SEQUENCE [LARGE SCALE GENOMIC DNA]</scope>
    <source>
        <strain evidence="1 2">ATCC 23126</strain>
    </source>
</reference>
<dbReference type="Proteomes" id="UP000576082">
    <property type="component" value="Unassembled WGS sequence"/>
</dbReference>
<proteinExistence type="predicted"/>
<keyword evidence="2" id="KW-1185">Reference proteome</keyword>
<evidence type="ECO:0000313" key="1">
    <source>
        <dbReference type="EMBL" id="NME66765.1"/>
    </source>
</evidence>
<gene>
    <name evidence="1" type="ORF">HHU12_02195</name>
</gene>
<accession>A0A7X9RS26</accession>
<sequence>MKLATLFFVVYSLLFSGLSNDPTDPKILKSAERSIDKLQMELTEEEREALVAISVDRQICFKESKAKYADDKEGLNTARGECRTAFEEGVKEKLGKDFYKKYRKALAEYRKNNSNK</sequence>
<evidence type="ECO:0000313" key="2">
    <source>
        <dbReference type="Proteomes" id="UP000576082"/>
    </source>
</evidence>
<comment type="caution">
    <text evidence="1">The sequence shown here is derived from an EMBL/GenBank/DDBJ whole genome shotgun (WGS) entry which is preliminary data.</text>
</comment>